<dbReference type="RefSeq" id="WP_101396092.1">
    <property type="nucleotide sequence ID" value="NZ_PJNE01000001.1"/>
</dbReference>
<comment type="caution">
    <text evidence="2">The sequence shown here is derived from an EMBL/GenBank/DDBJ whole genome shotgun (WGS) entry which is preliminary data.</text>
</comment>
<evidence type="ECO:0000256" key="1">
    <source>
        <dbReference type="SAM" id="SignalP"/>
    </source>
</evidence>
<feature type="chain" id="PRO_5014827049" evidence="1">
    <location>
        <begin position="32"/>
        <end position="523"/>
    </location>
</feature>
<evidence type="ECO:0000313" key="2">
    <source>
        <dbReference type="EMBL" id="PKW27708.1"/>
    </source>
</evidence>
<keyword evidence="1" id="KW-0732">Signal</keyword>
<proteinExistence type="predicted"/>
<dbReference type="Pfam" id="PF05787">
    <property type="entry name" value="PhoX"/>
    <property type="match status" value="1"/>
</dbReference>
<dbReference type="InterPro" id="IPR008557">
    <property type="entry name" value="PhoX"/>
</dbReference>
<accession>A0A2N3YLM4</accession>
<sequence length="523" mass="54378">MLQSPLAKATTCAALAAVAVGAALVSSPAQADSGFSVAPVPYANPRVGVENNVLTPSARQVPVAWGALPLTNPDAANGVTHYGYNTTLGGPLTQAATEANKTEPDKNVYLVFGGHHYLYQGHEAGPRGYVTRIDLDQTDPTKRVTLVSDVDSTGAVFPTIDGMTWDPFSHQLLLTAESGAPNGGVFGVSLDGQGDAVDGKATRLTALGSGGYEGIQNDGDGNVWLVEDIGGAAAAGGKAPNSYVYRFRPADRTDLTAGGTLQALQIQRADGTPVLASQLQADPSDAFIASLHTQGTSFRTRWVDVSTGTSSVAATAGAAAAGATPLKRPENGVFRPGTDFREFYFTETGDTSTSSTLPGAYGGVFRIAQKSAGAETGTISLVTGGDQEHTGFDNITFAARDSLLVVEDAGDGLHQQRNALDSGYVIDLGRGERRGAAPSVVRFLAEGRDASATFDAAGGPKYNDGDNEITGIHVSDGDPTPAGILGAKLPNVRSQAWRTFWTQQHGDNVTWEITWDLRAGHDD</sequence>
<dbReference type="AlphaFoldDB" id="A0A2N3YLM4"/>
<dbReference type="OrthoDB" id="5169219at2"/>
<reference evidence="2 3" key="1">
    <citation type="submission" date="2017-12" db="EMBL/GenBank/DDBJ databases">
        <title>Sequencing the genomes of 1000 Actinobacteria strains.</title>
        <authorList>
            <person name="Klenk H.-P."/>
        </authorList>
    </citation>
    <scope>NUCLEOTIDE SEQUENCE [LARGE SCALE GENOMIC DNA]</scope>
    <source>
        <strain evidence="2 3">DSM 12806</strain>
    </source>
</reference>
<protein>
    <submittedName>
        <fullName evidence="2">Uncharacterized protein DUF839</fullName>
    </submittedName>
</protein>
<keyword evidence="3" id="KW-1185">Reference proteome</keyword>
<dbReference type="Proteomes" id="UP000233781">
    <property type="component" value="Unassembled WGS sequence"/>
</dbReference>
<gene>
    <name evidence="2" type="ORF">ATL31_2559</name>
</gene>
<feature type="signal peptide" evidence="1">
    <location>
        <begin position="1"/>
        <end position="31"/>
    </location>
</feature>
<name>A0A2N3YLM4_9MICO</name>
<dbReference type="EMBL" id="PJNE01000001">
    <property type="protein sequence ID" value="PKW27708.1"/>
    <property type="molecule type" value="Genomic_DNA"/>
</dbReference>
<organism evidence="2 3">
    <name type="scientific">Phycicoccus duodecadis</name>
    <dbReference type="NCBI Taxonomy" id="173053"/>
    <lineage>
        <taxon>Bacteria</taxon>
        <taxon>Bacillati</taxon>
        <taxon>Actinomycetota</taxon>
        <taxon>Actinomycetes</taxon>
        <taxon>Micrococcales</taxon>
        <taxon>Intrasporangiaceae</taxon>
        <taxon>Phycicoccus</taxon>
    </lineage>
</organism>
<evidence type="ECO:0000313" key="3">
    <source>
        <dbReference type="Proteomes" id="UP000233781"/>
    </source>
</evidence>